<reference evidence="3 4" key="1">
    <citation type="submission" date="2021-01" db="EMBL/GenBank/DDBJ databases">
        <title>Genomics of switchgrass bacterial isolates.</title>
        <authorList>
            <person name="Shade A."/>
        </authorList>
    </citation>
    <scope>NUCLEOTIDE SEQUENCE [LARGE SCALE GENOMIC DNA]</scope>
    <source>
        <strain evidence="3 4">PvP111</strain>
    </source>
</reference>
<dbReference type="PRINTS" id="PR01713">
    <property type="entry name" value="NUCEPIMERASE"/>
</dbReference>
<dbReference type="Pfam" id="PF01370">
    <property type="entry name" value="Epimerase"/>
    <property type="match status" value="1"/>
</dbReference>
<proteinExistence type="inferred from homology"/>
<organism evidence="3 4">
    <name type="scientific">Rhodococcoides corynebacterioides</name>
    <dbReference type="NCBI Taxonomy" id="53972"/>
    <lineage>
        <taxon>Bacteria</taxon>
        <taxon>Bacillati</taxon>
        <taxon>Actinomycetota</taxon>
        <taxon>Actinomycetes</taxon>
        <taxon>Mycobacteriales</taxon>
        <taxon>Nocardiaceae</taxon>
        <taxon>Rhodococcoides</taxon>
    </lineage>
</organism>
<evidence type="ECO:0000259" key="2">
    <source>
        <dbReference type="Pfam" id="PF01370"/>
    </source>
</evidence>
<dbReference type="RefSeq" id="WP_204869878.1">
    <property type="nucleotide sequence ID" value="NZ_JAFBBK010000001.1"/>
</dbReference>
<comment type="caution">
    <text evidence="3">The sequence shown here is derived from an EMBL/GenBank/DDBJ whole genome shotgun (WGS) entry which is preliminary data.</text>
</comment>
<dbReference type="Proteomes" id="UP000703038">
    <property type="component" value="Unassembled WGS sequence"/>
</dbReference>
<sequence length="328" mass="35339">MKRVMVTGCAGFIGSKTVAALLEDPGVEVVGIDCITDYYSPELKRNRLAEIDNSRFEWHEVDIRSESLKEHTAELDGVIHLAGQPGVRPSWGKSFDNYVAHNVSATQALLELISTSSPLAKVVYASSSSVYGDAMRYPTVESDVPRPVSPYGVTKLAGEHLVSLYAKKRGLSAVSLRYFTVYGPGQRPDMAFTRLAAAAVARKPFGLFGDGSQVRDFTYVDDVVAANLLALTNQQRPGAVYNIAGGSQVSMRTCIDLVSALTGSPVALAMSDPMAGDVKRTSGGTEAATTELGWLPRISIEEGLAAQVEWVRDNLQTVISSIERYDAK</sequence>
<dbReference type="Gene3D" id="3.40.50.720">
    <property type="entry name" value="NAD(P)-binding Rossmann-like Domain"/>
    <property type="match status" value="1"/>
</dbReference>
<evidence type="ECO:0000313" key="4">
    <source>
        <dbReference type="Proteomes" id="UP000703038"/>
    </source>
</evidence>
<dbReference type="SUPFAM" id="SSF51735">
    <property type="entry name" value="NAD(P)-binding Rossmann-fold domains"/>
    <property type="match status" value="1"/>
</dbReference>
<evidence type="ECO:0000313" key="3">
    <source>
        <dbReference type="EMBL" id="MBM7417244.1"/>
    </source>
</evidence>
<comment type="similarity">
    <text evidence="1">Belongs to the NAD(P)-dependent epimerase/dehydratase family.</text>
</comment>
<evidence type="ECO:0000256" key="1">
    <source>
        <dbReference type="ARBA" id="ARBA00007637"/>
    </source>
</evidence>
<feature type="domain" description="NAD-dependent epimerase/dehydratase" evidence="2">
    <location>
        <begin position="4"/>
        <end position="244"/>
    </location>
</feature>
<name>A0ABS2KZ95_9NOCA</name>
<accession>A0ABS2KZ95</accession>
<dbReference type="InterPro" id="IPR036291">
    <property type="entry name" value="NAD(P)-bd_dom_sf"/>
</dbReference>
<protein>
    <submittedName>
        <fullName evidence="3">Nucleoside-diphosphate-sugar epimerase</fullName>
    </submittedName>
</protein>
<gene>
    <name evidence="3" type="ORF">JOE42_003977</name>
</gene>
<keyword evidence="4" id="KW-1185">Reference proteome</keyword>
<dbReference type="PANTHER" id="PTHR43000">
    <property type="entry name" value="DTDP-D-GLUCOSE 4,6-DEHYDRATASE-RELATED"/>
    <property type="match status" value="1"/>
</dbReference>
<dbReference type="InterPro" id="IPR001509">
    <property type="entry name" value="Epimerase_deHydtase"/>
</dbReference>
<dbReference type="EMBL" id="JAFBBK010000001">
    <property type="protein sequence ID" value="MBM7417244.1"/>
    <property type="molecule type" value="Genomic_DNA"/>
</dbReference>